<feature type="region of interest" description="Disordered" evidence="5">
    <location>
        <begin position="80"/>
        <end position="134"/>
    </location>
</feature>
<comment type="similarity">
    <text evidence="1 4">Belongs to the bacterial ribosomal protein bL19 family.</text>
</comment>
<organism evidence="6 7">
    <name type="scientific">Candidatus Gottesmanbacteria bacterium CG11_big_fil_rev_8_21_14_0_20_37_11</name>
    <dbReference type="NCBI Taxonomy" id="1974575"/>
    <lineage>
        <taxon>Bacteria</taxon>
        <taxon>Candidatus Gottesmaniibacteriota</taxon>
    </lineage>
</organism>
<dbReference type="InterPro" id="IPR018257">
    <property type="entry name" value="Ribosomal_bL19_CS"/>
</dbReference>
<accession>A0A2H0NHQ2</accession>
<evidence type="ECO:0000256" key="4">
    <source>
        <dbReference type="RuleBase" id="RU000559"/>
    </source>
</evidence>
<evidence type="ECO:0000256" key="5">
    <source>
        <dbReference type="SAM" id="MobiDB-lite"/>
    </source>
</evidence>
<dbReference type="GO" id="GO:0022625">
    <property type="term" value="C:cytosolic large ribosomal subunit"/>
    <property type="evidence" value="ECO:0007669"/>
    <property type="project" value="TreeGrafter"/>
</dbReference>
<keyword evidence="2" id="KW-0689">Ribosomal protein</keyword>
<dbReference type="Pfam" id="PF01245">
    <property type="entry name" value="Ribosomal_L19"/>
    <property type="match status" value="1"/>
</dbReference>
<gene>
    <name evidence="6" type="ORF">COV53_03235</name>
</gene>
<feature type="non-terminal residue" evidence="6">
    <location>
        <position position="1"/>
    </location>
</feature>
<keyword evidence="3 4" id="KW-0687">Ribonucleoprotein</keyword>
<evidence type="ECO:0000256" key="2">
    <source>
        <dbReference type="ARBA" id="ARBA00022980"/>
    </source>
</evidence>
<dbReference type="Gene3D" id="2.30.30.790">
    <property type="match status" value="1"/>
</dbReference>
<dbReference type="EMBL" id="PCWS01000073">
    <property type="protein sequence ID" value="PIR08410.1"/>
    <property type="molecule type" value="Genomic_DNA"/>
</dbReference>
<sequence length="134" mass="15928">KREVKEQIRERIQIFEGIVISIKGASEENRMFTVRRIAAGKIGIERVFPLKSPWIKKITIKKKSKVRRAKLYYLRDRKGKDREKLKDKDKGKKTEEDLIDEEKKDDKPKTEDQTKTNGEENKEENKQIKNESKK</sequence>
<evidence type="ECO:0000256" key="1">
    <source>
        <dbReference type="ARBA" id="ARBA00005781"/>
    </source>
</evidence>
<dbReference type="SUPFAM" id="SSF50104">
    <property type="entry name" value="Translation proteins SH3-like domain"/>
    <property type="match status" value="1"/>
</dbReference>
<evidence type="ECO:0000256" key="3">
    <source>
        <dbReference type="ARBA" id="ARBA00023274"/>
    </source>
</evidence>
<dbReference type="PANTHER" id="PTHR15680:SF9">
    <property type="entry name" value="LARGE RIBOSOMAL SUBUNIT PROTEIN BL19M"/>
    <property type="match status" value="1"/>
</dbReference>
<comment type="function">
    <text evidence="4">This protein is located at the 30S-50S ribosomal subunit interface and may play a role in the structure and function of the aminoacyl-tRNA binding site.</text>
</comment>
<dbReference type="PROSITE" id="PS01015">
    <property type="entry name" value="RIBOSOMAL_L19"/>
    <property type="match status" value="1"/>
</dbReference>
<dbReference type="InterPro" id="IPR001857">
    <property type="entry name" value="Ribosomal_bL19"/>
</dbReference>
<dbReference type="GO" id="GO:0006412">
    <property type="term" value="P:translation"/>
    <property type="evidence" value="ECO:0007669"/>
    <property type="project" value="InterPro"/>
</dbReference>
<comment type="caution">
    <text evidence="6">The sequence shown here is derived from an EMBL/GenBank/DDBJ whole genome shotgun (WGS) entry which is preliminary data.</text>
</comment>
<proteinExistence type="inferred from homology"/>
<protein>
    <recommendedName>
        <fullName evidence="4">50S ribosomal protein L19</fullName>
    </recommendedName>
</protein>
<evidence type="ECO:0000313" key="7">
    <source>
        <dbReference type="Proteomes" id="UP000230707"/>
    </source>
</evidence>
<dbReference type="PRINTS" id="PR00061">
    <property type="entry name" value="RIBOSOMALL19"/>
</dbReference>
<name>A0A2H0NHQ2_9BACT</name>
<dbReference type="InterPro" id="IPR008991">
    <property type="entry name" value="Translation_prot_SH3-like_sf"/>
</dbReference>
<dbReference type="Proteomes" id="UP000230707">
    <property type="component" value="Unassembled WGS sequence"/>
</dbReference>
<dbReference type="PANTHER" id="PTHR15680">
    <property type="entry name" value="RIBOSOMAL PROTEIN L19"/>
    <property type="match status" value="1"/>
</dbReference>
<dbReference type="GO" id="GO:0003735">
    <property type="term" value="F:structural constituent of ribosome"/>
    <property type="evidence" value="ECO:0007669"/>
    <property type="project" value="InterPro"/>
</dbReference>
<reference evidence="6 7" key="1">
    <citation type="submission" date="2017-09" db="EMBL/GenBank/DDBJ databases">
        <title>Depth-based differentiation of microbial function through sediment-hosted aquifers and enrichment of novel symbionts in the deep terrestrial subsurface.</title>
        <authorList>
            <person name="Probst A.J."/>
            <person name="Ladd B."/>
            <person name="Jarett J.K."/>
            <person name="Geller-Mcgrath D.E."/>
            <person name="Sieber C.M."/>
            <person name="Emerson J.B."/>
            <person name="Anantharaman K."/>
            <person name="Thomas B.C."/>
            <person name="Malmstrom R."/>
            <person name="Stieglmeier M."/>
            <person name="Klingl A."/>
            <person name="Woyke T."/>
            <person name="Ryan C.M."/>
            <person name="Banfield J.F."/>
        </authorList>
    </citation>
    <scope>NUCLEOTIDE SEQUENCE [LARGE SCALE GENOMIC DNA]</scope>
    <source>
        <strain evidence="6">CG11_big_fil_rev_8_21_14_0_20_37_11</strain>
    </source>
</reference>
<dbReference type="AlphaFoldDB" id="A0A2H0NHQ2"/>
<evidence type="ECO:0000313" key="6">
    <source>
        <dbReference type="EMBL" id="PIR08410.1"/>
    </source>
</evidence>
<dbReference type="InterPro" id="IPR038657">
    <property type="entry name" value="Ribosomal_bL19_sf"/>
</dbReference>